<dbReference type="Pfam" id="PF19643">
    <property type="entry name" value="DUF6146"/>
    <property type="match status" value="1"/>
</dbReference>
<dbReference type="EMBL" id="CADCSU010000155">
    <property type="protein sequence ID" value="CAA9202544.1"/>
    <property type="molecule type" value="Genomic_DNA"/>
</dbReference>
<dbReference type="Proteomes" id="UP000479938">
    <property type="component" value="Unassembled WGS sequence"/>
</dbReference>
<evidence type="ECO:0008006" key="4">
    <source>
        <dbReference type="Google" id="ProtNLM"/>
    </source>
</evidence>
<dbReference type="RefSeq" id="WP_173972644.1">
    <property type="nucleotide sequence ID" value="NZ_CADCSU010000155.1"/>
</dbReference>
<keyword evidence="3" id="KW-1185">Reference proteome</keyword>
<name>A0A6J4GTE2_9FLAO</name>
<accession>A0A6J4GTE2</accession>
<protein>
    <recommendedName>
        <fullName evidence="4">Lipoprotein</fullName>
    </recommendedName>
</protein>
<gene>
    <name evidence="2" type="ORF">FLA105534_04123</name>
</gene>
<dbReference type="PROSITE" id="PS51257">
    <property type="entry name" value="PROKAR_LIPOPROTEIN"/>
    <property type="match status" value="1"/>
</dbReference>
<dbReference type="AlphaFoldDB" id="A0A6J4GTE2"/>
<evidence type="ECO:0000313" key="2">
    <source>
        <dbReference type="EMBL" id="CAA9202544.1"/>
    </source>
</evidence>
<proteinExistence type="predicted"/>
<keyword evidence="1" id="KW-0732">Signal</keyword>
<sequence>MKNYVYIFILLFTIVACSTTSKNNIANNTNPGHTPKVAVNDTVRIANDSLEYEVIIIDNGFSTWLAATALPRNYYSLSYLENKNNLYVTEWNNRVLQPQRYNPSLYEMRIDYQPNIHYGYEVNYLIYNYMIYFQNTYKQKLYGYVPIR</sequence>
<feature type="chain" id="PRO_5027040686" description="Lipoprotein" evidence="1">
    <location>
        <begin position="19"/>
        <end position="148"/>
    </location>
</feature>
<organism evidence="2 3">
    <name type="scientific">Flavobacterium bizetiae</name>
    <dbReference type="NCBI Taxonomy" id="2704140"/>
    <lineage>
        <taxon>Bacteria</taxon>
        <taxon>Pseudomonadati</taxon>
        <taxon>Bacteroidota</taxon>
        <taxon>Flavobacteriia</taxon>
        <taxon>Flavobacteriales</taxon>
        <taxon>Flavobacteriaceae</taxon>
        <taxon>Flavobacterium</taxon>
    </lineage>
</organism>
<reference evidence="2 3" key="1">
    <citation type="submission" date="2020-02" db="EMBL/GenBank/DDBJ databases">
        <authorList>
            <person name="Criscuolo A."/>
        </authorList>
    </citation>
    <scope>NUCLEOTIDE SEQUENCE [LARGE SCALE GENOMIC DNA]</scope>
    <source>
        <strain evidence="2">CIP105534</strain>
    </source>
</reference>
<evidence type="ECO:0000256" key="1">
    <source>
        <dbReference type="SAM" id="SignalP"/>
    </source>
</evidence>
<evidence type="ECO:0000313" key="3">
    <source>
        <dbReference type="Proteomes" id="UP000479938"/>
    </source>
</evidence>
<feature type="signal peptide" evidence="1">
    <location>
        <begin position="1"/>
        <end position="18"/>
    </location>
</feature>
<dbReference type="InterPro" id="IPR046144">
    <property type="entry name" value="DUF6146"/>
</dbReference>